<dbReference type="PANTHER" id="PTHR12110">
    <property type="entry name" value="HYDROXYPYRUVATE ISOMERASE"/>
    <property type="match status" value="1"/>
</dbReference>
<evidence type="ECO:0000313" key="2">
    <source>
        <dbReference type="EMBL" id="QDV33681.1"/>
    </source>
</evidence>
<dbReference type="SUPFAM" id="SSF51658">
    <property type="entry name" value="Xylose isomerase-like"/>
    <property type="match status" value="1"/>
</dbReference>
<keyword evidence="3" id="KW-1185">Reference proteome</keyword>
<dbReference type="Proteomes" id="UP000317835">
    <property type="component" value="Chromosome"/>
</dbReference>
<dbReference type="AlphaFoldDB" id="A0A518GYM2"/>
<sequence length="254" mass="27858">MYVSCSTLCFGDRPIEAALRQIAELEFNRMELALIEGGPHLGPSDVARDPDGALHRLRTGPSLASSALDLDFGPVDAETLRTRFEAICRFSKLLTVAVLTIPAAPIGSPIEQEVERLSSLASVANREGLVLSVRTHRDTLTADPAVALDLCKRVTGLGVTLDPSHYVLGPFSGRNYDDLFPFVQNAHFRDTGKNPGEEQVRIGQGKVDYARIVTILERHGYNRSLTVALHNRGDSPFDVEVEVRKMKLLLESLI</sequence>
<dbReference type="PANTHER" id="PTHR12110:SF53">
    <property type="entry name" value="BLR5974 PROTEIN"/>
    <property type="match status" value="1"/>
</dbReference>
<dbReference type="Gene3D" id="3.20.20.150">
    <property type="entry name" value="Divalent-metal-dependent TIM barrel enzymes"/>
    <property type="match status" value="1"/>
</dbReference>
<dbReference type="InterPro" id="IPR050312">
    <property type="entry name" value="IolE/XylAMocC-like"/>
</dbReference>
<feature type="domain" description="Xylose isomerase-like TIM barrel" evidence="1">
    <location>
        <begin position="53"/>
        <end position="240"/>
    </location>
</feature>
<dbReference type="InterPro" id="IPR013022">
    <property type="entry name" value="Xyl_isomerase-like_TIM-brl"/>
</dbReference>
<dbReference type="EMBL" id="CP036426">
    <property type="protein sequence ID" value="QDV33681.1"/>
    <property type="molecule type" value="Genomic_DNA"/>
</dbReference>
<protein>
    <recommendedName>
        <fullName evidence="1">Xylose isomerase-like TIM barrel domain-containing protein</fullName>
    </recommendedName>
</protein>
<dbReference type="OrthoDB" id="253436at2"/>
<evidence type="ECO:0000313" key="3">
    <source>
        <dbReference type="Proteomes" id="UP000317835"/>
    </source>
</evidence>
<organism evidence="2 3">
    <name type="scientific">Tautonia plasticadhaerens</name>
    <dbReference type="NCBI Taxonomy" id="2527974"/>
    <lineage>
        <taxon>Bacteria</taxon>
        <taxon>Pseudomonadati</taxon>
        <taxon>Planctomycetota</taxon>
        <taxon>Planctomycetia</taxon>
        <taxon>Isosphaerales</taxon>
        <taxon>Isosphaeraceae</taxon>
        <taxon>Tautonia</taxon>
    </lineage>
</organism>
<evidence type="ECO:0000259" key="1">
    <source>
        <dbReference type="Pfam" id="PF01261"/>
    </source>
</evidence>
<proteinExistence type="predicted"/>
<gene>
    <name evidence="2" type="ORF">ElP_15570</name>
</gene>
<accession>A0A518GYM2</accession>
<dbReference type="RefSeq" id="WP_145268025.1">
    <property type="nucleotide sequence ID" value="NZ_CP036426.1"/>
</dbReference>
<reference evidence="2 3" key="1">
    <citation type="submission" date="2019-02" db="EMBL/GenBank/DDBJ databases">
        <title>Deep-cultivation of Planctomycetes and their phenomic and genomic characterization uncovers novel biology.</title>
        <authorList>
            <person name="Wiegand S."/>
            <person name="Jogler M."/>
            <person name="Boedeker C."/>
            <person name="Pinto D."/>
            <person name="Vollmers J."/>
            <person name="Rivas-Marin E."/>
            <person name="Kohn T."/>
            <person name="Peeters S.H."/>
            <person name="Heuer A."/>
            <person name="Rast P."/>
            <person name="Oberbeckmann S."/>
            <person name="Bunk B."/>
            <person name="Jeske O."/>
            <person name="Meyerdierks A."/>
            <person name="Storesund J.E."/>
            <person name="Kallscheuer N."/>
            <person name="Luecker S."/>
            <person name="Lage O.M."/>
            <person name="Pohl T."/>
            <person name="Merkel B.J."/>
            <person name="Hornburger P."/>
            <person name="Mueller R.-W."/>
            <person name="Bruemmer F."/>
            <person name="Labrenz M."/>
            <person name="Spormann A.M."/>
            <person name="Op den Camp H."/>
            <person name="Overmann J."/>
            <person name="Amann R."/>
            <person name="Jetten M.S.M."/>
            <person name="Mascher T."/>
            <person name="Medema M.H."/>
            <person name="Devos D.P."/>
            <person name="Kaster A.-K."/>
            <person name="Ovreas L."/>
            <person name="Rohde M."/>
            <person name="Galperin M.Y."/>
            <person name="Jogler C."/>
        </authorList>
    </citation>
    <scope>NUCLEOTIDE SEQUENCE [LARGE SCALE GENOMIC DNA]</scope>
    <source>
        <strain evidence="2 3">ElP</strain>
    </source>
</reference>
<dbReference type="Pfam" id="PF01261">
    <property type="entry name" value="AP_endonuc_2"/>
    <property type="match status" value="1"/>
</dbReference>
<dbReference type="KEGG" id="tpla:ElP_15570"/>
<name>A0A518GYM2_9BACT</name>
<dbReference type="InterPro" id="IPR036237">
    <property type="entry name" value="Xyl_isomerase-like_sf"/>
</dbReference>